<evidence type="ECO:0000256" key="5">
    <source>
        <dbReference type="ARBA" id="ARBA00023134"/>
    </source>
</evidence>
<dbReference type="Gene3D" id="1.10.287.600">
    <property type="entry name" value="Helix hairpin bin"/>
    <property type="match status" value="1"/>
</dbReference>
<comment type="similarity">
    <text evidence="1 7">Belongs to the tubulin family.</text>
</comment>
<dbReference type="GO" id="GO:0005525">
    <property type="term" value="F:GTP binding"/>
    <property type="evidence" value="ECO:0007669"/>
    <property type="project" value="UniProtKB-UniRule"/>
</dbReference>
<dbReference type="OrthoDB" id="1662883at2759"/>
<dbReference type="GO" id="GO:0005200">
    <property type="term" value="F:structural constituent of cytoskeleton"/>
    <property type="evidence" value="ECO:0007669"/>
    <property type="project" value="InterPro"/>
</dbReference>
<dbReference type="PRINTS" id="PR01162">
    <property type="entry name" value="ALPHATUBULIN"/>
</dbReference>
<dbReference type="InterPro" id="IPR002452">
    <property type="entry name" value="Alpha_tubulin"/>
</dbReference>
<comment type="function">
    <text evidence="7">Tubulin is the major constituent of microtubules, a cylinder consisting of laterally associated linear protofilaments composed of alpha- and beta-tubulin heterodimers. Microtubules grow by the addition of GTP-tubulin dimers to the microtubule end, where a stabilizing cap forms. Below the cap, tubulin dimers are in GDP-bound state, owing to GTPase activity of alpha-tubulin.</text>
</comment>
<feature type="domain" description="Tubulin/FtsZ 2-layer sandwich" evidence="9">
    <location>
        <begin position="246"/>
        <end position="392"/>
    </location>
</feature>
<dbReference type="Pfam" id="PF03953">
    <property type="entry name" value="Tubulin_C"/>
    <property type="match status" value="1"/>
</dbReference>
<evidence type="ECO:0000256" key="7">
    <source>
        <dbReference type="RuleBase" id="RU000352"/>
    </source>
</evidence>
<feature type="domain" description="Tubulin/FtsZ GTPase" evidence="8">
    <location>
        <begin position="47"/>
        <end position="244"/>
    </location>
</feature>
<dbReference type="PANTHER" id="PTHR11588">
    <property type="entry name" value="TUBULIN"/>
    <property type="match status" value="1"/>
</dbReference>
<comment type="catalytic activity">
    <reaction evidence="6">
        <text>GTP + H2O = GDP + phosphate + H(+)</text>
        <dbReference type="Rhea" id="RHEA:19669"/>
        <dbReference type="ChEBI" id="CHEBI:15377"/>
        <dbReference type="ChEBI" id="CHEBI:15378"/>
        <dbReference type="ChEBI" id="CHEBI:37565"/>
        <dbReference type="ChEBI" id="CHEBI:43474"/>
        <dbReference type="ChEBI" id="CHEBI:58189"/>
    </reaction>
    <physiologicalReaction direction="left-to-right" evidence="6">
        <dbReference type="Rhea" id="RHEA:19670"/>
    </physiologicalReaction>
</comment>
<dbReference type="AlphaFoldDB" id="A0A7M7K7I1"/>
<keyword evidence="5 7" id="KW-0342">GTP-binding</keyword>
<keyword evidence="2 7" id="KW-0493">Microtubule</keyword>
<dbReference type="GO" id="GO:0016787">
    <property type="term" value="F:hydrolase activity"/>
    <property type="evidence" value="ECO:0007669"/>
    <property type="project" value="UniProtKB-KW"/>
</dbReference>
<dbReference type="InterPro" id="IPR000217">
    <property type="entry name" value="Tubulin"/>
</dbReference>
<dbReference type="Proteomes" id="UP000594260">
    <property type="component" value="Unplaced"/>
</dbReference>
<keyword evidence="3 7" id="KW-0547">Nucleotide-binding</keyword>
<dbReference type="GeneID" id="111250812"/>
<name>A0A7M7K7I1_VARDE</name>
<dbReference type="InterPro" id="IPR017975">
    <property type="entry name" value="Tubulin_CS"/>
</dbReference>
<evidence type="ECO:0000313" key="11">
    <source>
        <dbReference type="Proteomes" id="UP000594260"/>
    </source>
</evidence>
<dbReference type="InterPro" id="IPR018316">
    <property type="entry name" value="Tubulin/FtsZ_2-layer-sand-dom"/>
</dbReference>
<dbReference type="PROSITE" id="PS00227">
    <property type="entry name" value="TUBULIN"/>
    <property type="match status" value="1"/>
</dbReference>
<dbReference type="PRINTS" id="PR01161">
    <property type="entry name" value="TUBULIN"/>
</dbReference>
<reference evidence="10" key="1">
    <citation type="submission" date="2021-01" db="UniProtKB">
        <authorList>
            <consortium name="EnsemblMetazoa"/>
        </authorList>
    </citation>
    <scope>IDENTIFICATION</scope>
</reference>
<dbReference type="RefSeq" id="XP_022662328.1">
    <property type="nucleotide sequence ID" value="XM_022806593.1"/>
</dbReference>
<proteinExistence type="inferred from homology"/>
<dbReference type="InParanoid" id="A0A7M7K7I1"/>
<dbReference type="InterPro" id="IPR013838">
    <property type="entry name" value="Beta-tubulin_BS"/>
</dbReference>
<dbReference type="EnsemblMetazoa" id="XM_022806593">
    <property type="protein sequence ID" value="XP_022662328"/>
    <property type="gene ID" value="LOC111250812"/>
</dbReference>
<dbReference type="CDD" id="cd02186">
    <property type="entry name" value="alpha_tubulin"/>
    <property type="match status" value="1"/>
</dbReference>
<dbReference type="SMART" id="SM00865">
    <property type="entry name" value="Tubulin_C"/>
    <property type="match status" value="1"/>
</dbReference>
<dbReference type="Gene3D" id="3.30.1330.20">
    <property type="entry name" value="Tubulin/FtsZ, C-terminal domain"/>
    <property type="match status" value="1"/>
</dbReference>
<evidence type="ECO:0000256" key="2">
    <source>
        <dbReference type="ARBA" id="ARBA00022701"/>
    </source>
</evidence>
<evidence type="ECO:0000256" key="3">
    <source>
        <dbReference type="ARBA" id="ARBA00022741"/>
    </source>
</evidence>
<protein>
    <recommendedName>
        <fullName evidence="7">Tubulin alpha chain</fullName>
    </recommendedName>
</protein>
<dbReference type="SUPFAM" id="SSF55307">
    <property type="entry name" value="Tubulin C-terminal domain-like"/>
    <property type="match status" value="1"/>
</dbReference>
<dbReference type="InterPro" id="IPR037103">
    <property type="entry name" value="Tubulin/FtsZ-like_C"/>
</dbReference>
<evidence type="ECO:0000259" key="9">
    <source>
        <dbReference type="SMART" id="SM00865"/>
    </source>
</evidence>
<evidence type="ECO:0000256" key="6">
    <source>
        <dbReference type="ARBA" id="ARBA00049117"/>
    </source>
</evidence>
<sequence>MREILNLHIGQAGVQLGEQCWKLYCLEHGIGNDGTGVYEDKKLRDSLISFFTDTGRDRYVPRAIFVDTDPSVIGAMSKKPIGKLFSPSHLISGKEDAADVYSRGYQSDNRQLLKNTLNVLRRVTETLDSLQGFVVSHSIGGGTGSGFTAALLQQLHEFYANKCRLQLMIAPSPDCSEVVVEPYNAVLHVDSTFENVDCTFMVDNQTLFKLCRDRLKIRSPSYDNANAVISQGFSSIMNSVGLDGSLNVDLSEFQTNLVPFGRLHFTMMSYSPFVTSGHRDLSRETSVVEITRDLFQSTNRFLTCDPQKGSYIACGILYRGEVSLCHVQQTLSNIRAQKTLSIVDWSPAAFKLGVNPRKPSVLTDSGFTKVPRSACMLANSTALASVWRKVTRKFNLLYRKKAFVHWYYNEGLEENEFKSAYDNVVDMQKEYADLESSQIEHNASRSDGL</sequence>
<evidence type="ECO:0000256" key="4">
    <source>
        <dbReference type="ARBA" id="ARBA00022801"/>
    </source>
</evidence>
<dbReference type="SUPFAM" id="SSF52490">
    <property type="entry name" value="Tubulin nucleotide-binding domain-like"/>
    <property type="match status" value="1"/>
</dbReference>
<organism evidence="10 11">
    <name type="scientific">Varroa destructor</name>
    <name type="common">Honeybee mite</name>
    <dbReference type="NCBI Taxonomy" id="109461"/>
    <lineage>
        <taxon>Eukaryota</taxon>
        <taxon>Metazoa</taxon>
        <taxon>Ecdysozoa</taxon>
        <taxon>Arthropoda</taxon>
        <taxon>Chelicerata</taxon>
        <taxon>Arachnida</taxon>
        <taxon>Acari</taxon>
        <taxon>Parasitiformes</taxon>
        <taxon>Mesostigmata</taxon>
        <taxon>Gamasina</taxon>
        <taxon>Dermanyssoidea</taxon>
        <taxon>Varroidae</taxon>
        <taxon>Varroa</taxon>
    </lineage>
</organism>
<dbReference type="InterPro" id="IPR023123">
    <property type="entry name" value="Tubulin_C"/>
</dbReference>
<keyword evidence="11" id="KW-1185">Reference proteome</keyword>
<evidence type="ECO:0000256" key="1">
    <source>
        <dbReference type="ARBA" id="ARBA00009636"/>
    </source>
</evidence>
<dbReference type="Gene3D" id="3.40.50.1440">
    <property type="entry name" value="Tubulin/FtsZ, GTPase domain"/>
    <property type="match status" value="1"/>
</dbReference>
<dbReference type="GO" id="GO:0005874">
    <property type="term" value="C:microtubule"/>
    <property type="evidence" value="ECO:0007669"/>
    <property type="project" value="UniProtKB-KW"/>
</dbReference>
<keyword evidence="4" id="KW-0378">Hydrolase</keyword>
<dbReference type="SMART" id="SM00864">
    <property type="entry name" value="Tubulin"/>
    <property type="match status" value="1"/>
</dbReference>
<evidence type="ECO:0000259" key="8">
    <source>
        <dbReference type="SMART" id="SM00864"/>
    </source>
</evidence>
<comment type="subunit">
    <text evidence="7">Dimer of alpha and beta chains. A typical microtubule is a hollow water-filled tube with an outer diameter of 25 nm and an inner diameter of 15 nM. Alpha-beta heterodimers associate head-to-tail to form protofilaments running lengthwise along the microtubule wall with the beta-tubulin subunit facing the microtubule plus end conferring a structural polarity. Microtubules usually have 13 protofilaments but different protofilament numbers can be found in some organisms and specialized cells.</text>
</comment>
<dbReference type="InterPro" id="IPR036525">
    <property type="entry name" value="Tubulin/FtsZ_GTPase_sf"/>
</dbReference>
<dbReference type="Pfam" id="PF00091">
    <property type="entry name" value="Tubulin"/>
    <property type="match status" value="1"/>
</dbReference>
<dbReference type="InterPro" id="IPR003008">
    <property type="entry name" value="Tubulin_FtsZ_GTPase"/>
</dbReference>
<accession>A0A7M7K7I1</accession>
<dbReference type="PROSITE" id="PS00228">
    <property type="entry name" value="TUBULIN_B_AUTOREG"/>
    <property type="match status" value="1"/>
</dbReference>
<dbReference type="InterPro" id="IPR008280">
    <property type="entry name" value="Tub_FtsZ_C"/>
</dbReference>
<evidence type="ECO:0000313" key="10">
    <source>
        <dbReference type="EnsemblMetazoa" id="XP_022662328"/>
    </source>
</evidence>
<dbReference type="KEGG" id="vde:111250812"/>
<dbReference type="GO" id="GO:0007017">
    <property type="term" value="P:microtubule-based process"/>
    <property type="evidence" value="ECO:0007669"/>
    <property type="project" value="InterPro"/>
</dbReference>